<dbReference type="PANTHER" id="PTHR31913">
    <property type="entry name" value="VACUOLAR IMPORT AND DEGRADATION PROTEIN 27"/>
    <property type="match status" value="1"/>
</dbReference>
<dbReference type="AlphaFoldDB" id="A0A1R2AS07"/>
<feature type="domain" description="Vacuolar import/degradation Vid27 C-terminal" evidence="1">
    <location>
        <begin position="368"/>
        <end position="673"/>
    </location>
</feature>
<proteinExistence type="predicted"/>
<evidence type="ECO:0000259" key="1">
    <source>
        <dbReference type="Pfam" id="PF08553"/>
    </source>
</evidence>
<dbReference type="PANTHER" id="PTHR31913:SF0">
    <property type="entry name" value="VACUOLAR IMPORT AND DEGRADATION PROTEIN 27"/>
    <property type="match status" value="1"/>
</dbReference>
<comment type="caution">
    <text evidence="2">The sequence shown here is derived from an EMBL/GenBank/DDBJ whole genome shotgun (WGS) entry which is preliminary data.</text>
</comment>
<protein>
    <recommendedName>
        <fullName evidence="1">Vacuolar import/degradation Vid27 C-terminal domain-containing protein</fullName>
    </recommendedName>
</protein>
<dbReference type="InterPro" id="IPR036322">
    <property type="entry name" value="WD40_repeat_dom_sf"/>
</dbReference>
<dbReference type="GO" id="GO:0005737">
    <property type="term" value="C:cytoplasm"/>
    <property type="evidence" value="ECO:0007669"/>
    <property type="project" value="TreeGrafter"/>
</dbReference>
<evidence type="ECO:0000313" key="2">
    <source>
        <dbReference type="EMBL" id="OMJ67323.1"/>
    </source>
</evidence>
<name>A0A1R2AS07_9CILI</name>
<gene>
    <name evidence="2" type="ORF">SteCoe_35541</name>
</gene>
<dbReference type="SUPFAM" id="SSF50978">
    <property type="entry name" value="WD40 repeat-like"/>
    <property type="match status" value="1"/>
</dbReference>
<dbReference type="InterPro" id="IPR015943">
    <property type="entry name" value="WD40/YVTN_repeat-like_dom_sf"/>
</dbReference>
<evidence type="ECO:0000313" key="3">
    <source>
        <dbReference type="Proteomes" id="UP000187209"/>
    </source>
</evidence>
<dbReference type="Proteomes" id="UP000187209">
    <property type="component" value="Unassembled WGS sequence"/>
</dbReference>
<reference evidence="2 3" key="1">
    <citation type="submission" date="2016-11" db="EMBL/GenBank/DDBJ databases">
        <title>The macronuclear genome of Stentor coeruleus: a giant cell with tiny introns.</title>
        <authorList>
            <person name="Slabodnick M."/>
            <person name="Ruby J.G."/>
            <person name="Reiff S.B."/>
            <person name="Swart E.C."/>
            <person name="Gosai S."/>
            <person name="Prabakaran S."/>
            <person name="Witkowska E."/>
            <person name="Larue G.E."/>
            <person name="Fisher S."/>
            <person name="Freeman R.M."/>
            <person name="Gunawardena J."/>
            <person name="Chu W."/>
            <person name="Stover N.A."/>
            <person name="Gregory B.D."/>
            <person name="Nowacki M."/>
            <person name="Derisi J."/>
            <person name="Roy S.W."/>
            <person name="Marshall W.F."/>
            <person name="Sood P."/>
        </authorList>
    </citation>
    <scope>NUCLEOTIDE SEQUENCE [LARGE SCALE GENOMIC DNA]</scope>
    <source>
        <strain evidence="2">WM001</strain>
    </source>
</reference>
<dbReference type="InterPro" id="IPR013863">
    <property type="entry name" value="VID27_C"/>
</dbReference>
<dbReference type="Gene3D" id="2.130.10.10">
    <property type="entry name" value="YVTN repeat-like/Quinoprotein amine dehydrogenase"/>
    <property type="match status" value="1"/>
</dbReference>
<organism evidence="2 3">
    <name type="scientific">Stentor coeruleus</name>
    <dbReference type="NCBI Taxonomy" id="5963"/>
    <lineage>
        <taxon>Eukaryota</taxon>
        <taxon>Sar</taxon>
        <taxon>Alveolata</taxon>
        <taxon>Ciliophora</taxon>
        <taxon>Postciliodesmatophora</taxon>
        <taxon>Heterotrichea</taxon>
        <taxon>Heterotrichida</taxon>
        <taxon>Stentoridae</taxon>
        <taxon>Stentor</taxon>
    </lineage>
</organism>
<dbReference type="InterPro" id="IPR040458">
    <property type="entry name" value="Vid27"/>
</dbReference>
<accession>A0A1R2AS07</accession>
<dbReference type="GO" id="GO:0005634">
    <property type="term" value="C:nucleus"/>
    <property type="evidence" value="ECO:0007669"/>
    <property type="project" value="TreeGrafter"/>
</dbReference>
<dbReference type="EMBL" id="MPUH01001518">
    <property type="protein sequence ID" value="OMJ67323.1"/>
    <property type="molecule type" value="Genomic_DNA"/>
</dbReference>
<sequence length="682" mass="77763">MEWLKGFFRNAEFSGTGSLIRLAFPQDNYSKKTEFMNSTLIVKNKELFIKNDDCDYEQEQMSYISFPLNADSQLIHYSISDDDVRIECIKWVDLNTQSQPGTFYGFEFENANSYQSFASYIAKYLKIEEEGFQDPNYRLKNLKAAQSKLAVTKQIVASDISKSQIKPEVDSQEEAKAKPDIDFKRMALQALSHLYTPDSILFMSPGDLYLLGPGLETPILTDKGIAFLIIRHPEFRISLDLVRESQIVMRILMDNQFHSKVELENRSISWVENVSATERRTWKTVLLDDVSSLNGLISIAKYESEKKVYVTDLNEEDQKWVAGVVEVDSEKEEASGEHEKMELDFEEPIPSAPVNEDFEDIKDSITSWKDSRVYASRKGKITIYSDSESGLKQTSVMDLDANPSQMLLQKQDTNILFLNSKMPNIVYQLDLNRCQIVDEFKVKEDPIRQLCHTSKFSQLTDSSLFLGLSEKALYTIDPRDPKKIVQTFSYSSNPLLSCMSTTEQGHIAAGSDKGEIRLYKEIGKKSTTNFPGLGHAIKSIDSTNNGDWLVATTDNYLMVIQTKYGGELAYAKALARKRKPPRKLVINPDDIAKYQILTINFTPAKFNVNDSNEETSIITSTGNLVIVWNFASVKSGNIDDYFIKPMEYSVIKNEFKYGDDSVVITYPKTVQVQRSRWNCRKK</sequence>
<dbReference type="Pfam" id="PF08553">
    <property type="entry name" value="VID27"/>
    <property type="match status" value="1"/>
</dbReference>
<dbReference type="OrthoDB" id="312822at2759"/>
<keyword evidence="3" id="KW-1185">Reference proteome</keyword>